<gene>
    <name evidence="2" type="ORF">C427_4348</name>
</gene>
<feature type="transmembrane region" description="Helical" evidence="1">
    <location>
        <begin position="109"/>
        <end position="131"/>
    </location>
</feature>
<dbReference type="eggNOG" id="COG3305">
    <property type="taxonomic scope" value="Bacteria"/>
</dbReference>
<evidence type="ECO:0000313" key="2">
    <source>
        <dbReference type="EMBL" id="AGH46450.1"/>
    </source>
</evidence>
<evidence type="ECO:0008006" key="4">
    <source>
        <dbReference type="Google" id="ProtNLM"/>
    </source>
</evidence>
<keyword evidence="1" id="KW-1133">Transmembrane helix</keyword>
<dbReference type="HOGENOM" id="CLU_113251_2_0_6"/>
<keyword evidence="1" id="KW-0812">Transmembrane</keyword>
<name>K7ACE9_9ALTE</name>
<dbReference type="OrthoDB" id="121772at2"/>
<proteinExistence type="predicted"/>
<evidence type="ECO:0000313" key="3">
    <source>
        <dbReference type="Proteomes" id="UP000011864"/>
    </source>
</evidence>
<accession>K7ACE9</accession>
<keyword evidence="1" id="KW-0472">Membrane</keyword>
<evidence type="ECO:0000256" key="1">
    <source>
        <dbReference type="SAM" id="Phobius"/>
    </source>
</evidence>
<dbReference type="KEGG" id="gps:C427_4348"/>
<dbReference type="STRING" id="1129794.C427_4348"/>
<dbReference type="Proteomes" id="UP000011864">
    <property type="component" value="Chromosome"/>
</dbReference>
<dbReference type="EMBL" id="CP003837">
    <property type="protein sequence ID" value="AGH46450.1"/>
    <property type="molecule type" value="Genomic_DNA"/>
</dbReference>
<dbReference type="PATRIC" id="fig|1129794.4.peg.4330"/>
<dbReference type="RefSeq" id="WP_007639220.1">
    <property type="nucleotide sequence ID" value="NC_020514.1"/>
</dbReference>
<feature type="transmembrane region" description="Helical" evidence="1">
    <location>
        <begin position="56"/>
        <end position="74"/>
    </location>
</feature>
<keyword evidence="3" id="KW-1185">Reference proteome</keyword>
<organism evidence="2 3">
    <name type="scientific">Paraglaciecola psychrophila 170</name>
    <dbReference type="NCBI Taxonomy" id="1129794"/>
    <lineage>
        <taxon>Bacteria</taxon>
        <taxon>Pseudomonadati</taxon>
        <taxon>Pseudomonadota</taxon>
        <taxon>Gammaproteobacteria</taxon>
        <taxon>Alteromonadales</taxon>
        <taxon>Alteromonadaceae</taxon>
        <taxon>Paraglaciecola</taxon>
    </lineage>
</organism>
<dbReference type="InterPro" id="IPR021125">
    <property type="entry name" value="DUF2127"/>
</dbReference>
<reference evidence="2 3" key="1">
    <citation type="journal article" date="2013" name="Genome Announc.">
        <title>Complete Genome Sequence of Glaciecola psychrophila Strain 170T.</title>
        <authorList>
            <person name="Yin J."/>
            <person name="Chen J."/>
            <person name="Liu G."/>
            <person name="Yu Y."/>
            <person name="Song L."/>
            <person name="Wang X."/>
            <person name="Qu X."/>
        </authorList>
    </citation>
    <scope>NUCLEOTIDE SEQUENCE [LARGE SCALE GENOMIC DNA]</scope>
    <source>
        <strain evidence="2 3">170</strain>
    </source>
</reference>
<sequence length="141" mass="16006">MQFLASKGLIALLIGLGIHELAEENIQQSFEKILTHLHLNPASHYPSIFINTLGELSHSILVLVALGALLYSIVRFVEAYGLWHGFKWTEWLALISGAVYLPFELYKFIVNFNVLSFSLLLVNSVIVVYIYRVLKNKHHKG</sequence>
<dbReference type="Pfam" id="PF09900">
    <property type="entry name" value="DUF2127"/>
    <property type="match status" value="1"/>
</dbReference>
<dbReference type="AlphaFoldDB" id="K7ACE9"/>
<protein>
    <recommendedName>
        <fullName evidence="4">DUF2127 domain-containing protein</fullName>
    </recommendedName>
</protein>